<keyword evidence="3 7" id="KW-0732">Signal</keyword>
<accession>A0A0M6XUW5</accession>
<dbReference type="AlphaFoldDB" id="A0A0M6XUW5"/>
<evidence type="ECO:0000313" key="9">
    <source>
        <dbReference type="EMBL" id="CTQ41634.1"/>
    </source>
</evidence>
<dbReference type="GO" id="GO:0006071">
    <property type="term" value="P:glycerol metabolic process"/>
    <property type="evidence" value="ECO:0007669"/>
    <property type="project" value="UniProtKB-KW"/>
</dbReference>
<dbReference type="Gene3D" id="3.20.20.190">
    <property type="entry name" value="Phosphatidylinositol (PI) phosphodiesterase"/>
    <property type="match status" value="1"/>
</dbReference>
<keyword evidence="4" id="KW-0319">Glycerol metabolism</keyword>
<evidence type="ECO:0000256" key="7">
    <source>
        <dbReference type="SAM" id="SignalP"/>
    </source>
</evidence>
<evidence type="ECO:0000256" key="2">
    <source>
        <dbReference type="ARBA" id="ARBA00012247"/>
    </source>
</evidence>
<keyword evidence="5 9" id="KW-0378">Hydrolase</keyword>
<dbReference type="GO" id="GO:0006629">
    <property type="term" value="P:lipid metabolic process"/>
    <property type="evidence" value="ECO:0007669"/>
    <property type="project" value="InterPro"/>
</dbReference>
<gene>
    <name evidence="9" type="primary">glpQ1</name>
    <name evidence="9" type="ORF">LAL4801_00052</name>
</gene>
<comment type="catalytic activity">
    <reaction evidence="6">
        <text>a sn-glycero-3-phosphodiester + H2O = an alcohol + sn-glycerol 3-phosphate + H(+)</text>
        <dbReference type="Rhea" id="RHEA:12969"/>
        <dbReference type="ChEBI" id="CHEBI:15377"/>
        <dbReference type="ChEBI" id="CHEBI:15378"/>
        <dbReference type="ChEBI" id="CHEBI:30879"/>
        <dbReference type="ChEBI" id="CHEBI:57597"/>
        <dbReference type="ChEBI" id="CHEBI:83408"/>
        <dbReference type="EC" id="3.1.4.46"/>
    </reaction>
</comment>
<dbReference type="InterPro" id="IPR030395">
    <property type="entry name" value="GP_PDE_dom"/>
</dbReference>
<evidence type="ECO:0000256" key="3">
    <source>
        <dbReference type="ARBA" id="ARBA00022729"/>
    </source>
</evidence>
<dbReference type="CDD" id="cd08560">
    <property type="entry name" value="GDPD_EcGlpQ_like_1"/>
    <property type="match status" value="1"/>
</dbReference>
<evidence type="ECO:0000256" key="4">
    <source>
        <dbReference type="ARBA" id="ARBA00022798"/>
    </source>
</evidence>
<dbReference type="PANTHER" id="PTHR43620">
    <property type="entry name" value="GLYCEROPHOSPHORYL DIESTER PHOSPHODIESTERASE"/>
    <property type="match status" value="1"/>
</dbReference>
<keyword evidence="10" id="KW-1185">Reference proteome</keyword>
<dbReference type="PANTHER" id="PTHR43620:SF7">
    <property type="entry name" value="GLYCEROPHOSPHODIESTER PHOSPHODIESTERASE GDPD5-RELATED"/>
    <property type="match status" value="1"/>
</dbReference>
<dbReference type="GO" id="GO:0008889">
    <property type="term" value="F:glycerophosphodiester phosphodiesterase activity"/>
    <property type="evidence" value="ECO:0007669"/>
    <property type="project" value="UniProtKB-EC"/>
</dbReference>
<dbReference type="Proteomes" id="UP000048926">
    <property type="component" value="Unassembled WGS sequence"/>
</dbReference>
<feature type="signal peptide" evidence="7">
    <location>
        <begin position="1"/>
        <end position="21"/>
    </location>
</feature>
<comment type="similarity">
    <text evidence="1">Belongs to the glycerophosphoryl diester phosphodiesterase family.</text>
</comment>
<organism evidence="9 10">
    <name type="scientific">Roseibium aggregatum</name>
    <dbReference type="NCBI Taxonomy" id="187304"/>
    <lineage>
        <taxon>Bacteria</taxon>
        <taxon>Pseudomonadati</taxon>
        <taxon>Pseudomonadota</taxon>
        <taxon>Alphaproteobacteria</taxon>
        <taxon>Hyphomicrobiales</taxon>
        <taxon>Stappiaceae</taxon>
        <taxon>Roseibium</taxon>
    </lineage>
</organism>
<dbReference type="Pfam" id="PF03009">
    <property type="entry name" value="GDPD"/>
    <property type="match status" value="1"/>
</dbReference>
<dbReference type="SUPFAM" id="SSF51695">
    <property type="entry name" value="PLC-like phosphodiesterases"/>
    <property type="match status" value="1"/>
</dbReference>
<protein>
    <recommendedName>
        <fullName evidence="2">glycerophosphodiester phosphodiesterase</fullName>
        <ecNumber evidence="2">3.1.4.46</ecNumber>
    </recommendedName>
</protein>
<feature type="chain" id="PRO_5005807083" description="glycerophosphodiester phosphodiesterase" evidence="7">
    <location>
        <begin position="22"/>
        <end position="399"/>
    </location>
</feature>
<dbReference type="RefSeq" id="WP_055653464.1">
    <property type="nucleotide sequence ID" value="NZ_CXST01000001.1"/>
</dbReference>
<evidence type="ECO:0000256" key="6">
    <source>
        <dbReference type="ARBA" id="ARBA00047512"/>
    </source>
</evidence>
<sequence>MHLKQVVLCLTGLCAVLPAQAGTVELGPRPAYLVSQMADGPLKDTLEACIGKPAKRTLFSISHRGAPLQFPEHTEEGYRAAALMGAGILECDVTFTKDKELVCRHSQNDLHTTTNILTTDLAGKCTTGFTPASGETPAAAECRTSDLTLAEFSSLQGKMDSADKAATTPEAYQNGTAPWRTDLYAGTGTLLTHDASIRLFKDLGVKFTPELKAPEVEMPFDGFTQADYAQKLIDEYKAAGIPAEDVYPQSFNLDDVLYWIENEPDFGKQAVFLESRRDVDPMDPETFSPSMTELKDMGVNYLAPPLFVLLAEEDGKIVPSAYAIAAKEAGIELIAWTLERSGPLSSGGGWYYQTVNDAIDGDGKLYEVVDVLARQVGVKGIFSDWPATTSFYASCLGLE</sequence>
<dbReference type="PROSITE" id="PS51704">
    <property type="entry name" value="GP_PDE"/>
    <property type="match status" value="1"/>
</dbReference>
<reference evidence="10" key="1">
    <citation type="submission" date="2015-07" db="EMBL/GenBank/DDBJ databases">
        <authorList>
            <person name="Rodrigo-Torres Lidia"/>
            <person name="Arahal R.David."/>
        </authorList>
    </citation>
    <scope>NUCLEOTIDE SEQUENCE [LARGE SCALE GENOMIC DNA]</scope>
    <source>
        <strain evidence="10">CECT 4801</strain>
    </source>
</reference>
<evidence type="ECO:0000256" key="1">
    <source>
        <dbReference type="ARBA" id="ARBA00007277"/>
    </source>
</evidence>
<dbReference type="EC" id="3.1.4.46" evidence="2"/>
<name>A0A0M6XUW5_9HYPH</name>
<evidence type="ECO:0000256" key="5">
    <source>
        <dbReference type="ARBA" id="ARBA00022801"/>
    </source>
</evidence>
<dbReference type="STRING" id="187304.B0E33_01720"/>
<feature type="domain" description="GP-PDE" evidence="8">
    <location>
        <begin position="58"/>
        <end position="393"/>
    </location>
</feature>
<dbReference type="OrthoDB" id="9795622at2"/>
<dbReference type="EMBL" id="CXST01000001">
    <property type="protein sequence ID" value="CTQ41634.1"/>
    <property type="molecule type" value="Genomic_DNA"/>
</dbReference>
<evidence type="ECO:0000259" key="8">
    <source>
        <dbReference type="PROSITE" id="PS51704"/>
    </source>
</evidence>
<proteinExistence type="inferred from homology"/>
<evidence type="ECO:0000313" key="10">
    <source>
        <dbReference type="Proteomes" id="UP000048926"/>
    </source>
</evidence>
<dbReference type="InterPro" id="IPR017946">
    <property type="entry name" value="PLC-like_Pdiesterase_TIM-brl"/>
</dbReference>